<sequence>MTRMEIHVQTILEQLQSSAGERDGMHEELLSHLQEAKQHYLNEGFTDEQAEERAVSEFGDPKLIGRQLQESLYPYQRGLLYGIGIGMIAFAILFYLNIAFFLHDTSLVWLAVQLILGGAVTLFAMNIAFAGRHAYGVSVTLLAAIIWNGFNVVIMQSMPVWQALCFSIYLLLLIILGFIAVIRHSYYASDLTESERPKRGLVLTSYVVNLLLGSLVSGISLFFLWALLAFSEDGASVFWTLSPLPIWLVTYRFQMGYIAKRPLIAIATGVGFSVLAVAIPLLIFMGI</sequence>
<dbReference type="InterPro" id="IPR047928">
    <property type="entry name" value="Perm_prefix_1"/>
</dbReference>
<name>A0ABW2UW08_9BACI</name>
<keyword evidence="1" id="KW-0812">Transmembrane</keyword>
<proteinExistence type="predicted"/>
<evidence type="ECO:0000313" key="2">
    <source>
        <dbReference type="EMBL" id="MFC7746769.1"/>
    </source>
</evidence>
<dbReference type="NCBIfam" id="NF038403">
    <property type="entry name" value="perm_prefix_1"/>
    <property type="match status" value="1"/>
</dbReference>
<feature type="transmembrane region" description="Helical" evidence="1">
    <location>
        <begin position="234"/>
        <end position="251"/>
    </location>
</feature>
<evidence type="ECO:0000313" key="3">
    <source>
        <dbReference type="Proteomes" id="UP001596620"/>
    </source>
</evidence>
<feature type="transmembrane region" description="Helical" evidence="1">
    <location>
        <begin position="203"/>
        <end position="228"/>
    </location>
</feature>
<dbReference type="EMBL" id="JBHTGR010000010">
    <property type="protein sequence ID" value="MFC7746769.1"/>
    <property type="molecule type" value="Genomic_DNA"/>
</dbReference>
<feature type="transmembrane region" description="Helical" evidence="1">
    <location>
        <begin position="107"/>
        <end position="127"/>
    </location>
</feature>
<keyword evidence="1" id="KW-0472">Membrane</keyword>
<feature type="transmembrane region" description="Helical" evidence="1">
    <location>
        <begin position="79"/>
        <end position="101"/>
    </location>
</feature>
<protein>
    <submittedName>
        <fullName evidence="2">Permease prefix domain 1-containing protein</fullName>
    </submittedName>
</protein>
<dbReference type="RefSeq" id="WP_382358277.1">
    <property type="nucleotide sequence ID" value="NZ_JBHTGR010000010.1"/>
</dbReference>
<keyword evidence="1" id="KW-1133">Transmembrane helix</keyword>
<organism evidence="2 3">
    <name type="scientific">Lentibacillus kimchii</name>
    <dbReference type="NCBI Taxonomy" id="1542911"/>
    <lineage>
        <taxon>Bacteria</taxon>
        <taxon>Bacillati</taxon>
        <taxon>Bacillota</taxon>
        <taxon>Bacilli</taxon>
        <taxon>Bacillales</taxon>
        <taxon>Bacillaceae</taxon>
        <taxon>Lentibacillus</taxon>
    </lineage>
</organism>
<gene>
    <name evidence="2" type="ORF">ACFQU8_05910</name>
</gene>
<accession>A0ABW2UW08</accession>
<feature type="transmembrane region" description="Helical" evidence="1">
    <location>
        <begin position="160"/>
        <end position="182"/>
    </location>
</feature>
<evidence type="ECO:0000256" key="1">
    <source>
        <dbReference type="SAM" id="Phobius"/>
    </source>
</evidence>
<reference evidence="3" key="1">
    <citation type="journal article" date="2019" name="Int. J. Syst. Evol. Microbiol.">
        <title>The Global Catalogue of Microorganisms (GCM) 10K type strain sequencing project: providing services to taxonomists for standard genome sequencing and annotation.</title>
        <authorList>
            <consortium name="The Broad Institute Genomics Platform"/>
            <consortium name="The Broad Institute Genome Sequencing Center for Infectious Disease"/>
            <person name="Wu L."/>
            <person name="Ma J."/>
        </authorList>
    </citation>
    <scope>NUCLEOTIDE SEQUENCE [LARGE SCALE GENOMIC DNA]</scope>
    <source>
        <strain evidence="3">JCM 30234</strain>
    </source>
</reference>
<feature type="transmembrane region" description="Helical" evidence="1">
    <location>
        <begin position="134"/>
        <end position="154"/>
    </location>
</feature>
<comment type="caution">
    <text evidence="2">The sequence shown here is derived from an EMBL/GenBank/DDBJ whole genome shotgun (WGS) entry which is preliminary data.</text>
</comment>
<feature type="transmembrane region" description="Helical" evidence="1">
    <location>
        <begin position="263"/>
        <end position="285"/>
    </location>
</feature>
<keyword evidence="3" id="KW-1185">Reference proteome</keyword>
<dbReference type="Proteomes" id="UP001596620">
    <property type="component" value="Unassembled WGS sequence"/>
</dbReference>